<sequence>MSIPTGARPLRGGRHARDQSAVDDEATAGGFDRRVWRVVGDPLVPPTARGPLDGMALAVSDMVAVAGQRRGLGHPVRVATSAPETDHAPVVASLLAAGASVRGIAQIDELGNALTGTNPHVGATTNPRAPDRLAGGANCGAAAAVALGHAQVGLGTDTVGCLRVPAAYQGLWSMRPTQGVVDASGATNLSPSFDTVGWVTAGVESLARVGATLLPADVATVSGLVVDPAILAAADDQVREVLDPAMVGLEHWDSGLLATDAALHAFQTVVAAEAWQVHGRWVEEHADAIGADVGARFRHAASVDPVWTRRSTEQVAEWRHLIRTALAEQVLVVPTAPTVAPLVRDADHLPALRRATIRLTCLAGLGGLPTVSVPLSTTAGVPVGLSLVGPAGSDLALLDLAAALA</sequence>
<dbReference type="PANTHER" id="PTHR46310">
    <property type="entry name" value="AMIDASE 1"/>
    <property type="match status" value="1"/>
</dbReference>
<reference evidence="3" key="1">
    <citation type="submission" date="2010-08" db="EMBL/GenBank/DDBJ databases">
        <authorList>
            <person name="Muzny D."/>
            <person name="Qin X."/>
            <person name="Buhay C."/>
            <person name="Dugan-Rocha S."/>
            <person name="Ding Y."/>
            <person name="Chen G."/>
            <person name="Hawes A."/>
            <person name="Holder M."/>
            <person name="Jhangiani S."/>
            <person name="Johnson A."/>
            <person name="Khan Z."/>
            <person name="Li Z."/>
            <person name="Liu W."/>
            <person name="Liu X."/>
            <person name="Perez L."/>
            <person name="Shen H."/>
            <person name="Wang Q."/>
            <person name="Watt J."/>
            <person name="Xi L."/>
            <person name="Xin Y."/>
            <person name="Zhou J."/>
            <person name="Deng J."/>
            <person name="Jiang H."/>
            <person name="Liu Y."/>
            <person name="Qu J."/>
            <person name="Song X.-Z."/>
            <person name="Zhang L."/>
            <person name="Villasana D."/>
            <person name="Johnson A."/>
            <person name="Liu J."/>
            <person name="Liyanage D."/>
            <person name="Lorensuhewa L."/>
            <person name="Robinson T."/>
            <person name="Song A."/>
            <person name="Song B.-B."/>
            <person name="Dinh H."/>
            <person name="Thornton R."/>
            <person name="Coyle M."/>
            <person name="Francisco L."/>
            <person name="Jackson L."/>
            <person name="Javaid M."/>
            <person name="Korchina V."/>
            <person name="Kovar C."/>
            <person name="Mata R."/>
            <person name="Mathew T."/>
            <person name="Ngo R."/>
            <person name="Nguyen L."/>
            <person name="Nguyen N."/>
            <person name="Okwuonu G."/>
            <person name="Ongeri F."/>
            <person name="Pham C."/>
            <person name="Simmons D."/>
            <person name="Wilczek-Boney K."/>
            <person name="Hale W."/>
            <person name="Jakkamsetti A."/>
            <person name="Pham P."/>
            <person name="Ruth R."/>
            <person name="San Lucas F."/>
            <person name="Warren J."/>
            <person name="Zhang J."/>
            <person name="Zhao Z."/>
            <person name="Zhou C."/>
            <person name="Zhu D."/>
            <person name="Lee S."/>
            <person name="Bess C."/>
            <person name="Blankenburg K."/>
            <person name="Forbes L."/>
            <person name="Fu Q."/>
            <person name="Gubbala S."/>
            <person name="Hirani K."/>
            <person name="Jayaseelan J.C."/>
            <person name="Lara F."/>
            <person name="Munidasa M."/>
            <person name="Palculict T."/>
            <person name="Patil S."/>
            <person name="Pu L.-L."/>
            <person name="Saada N."/>
            <person name="Tang L."/>
            <person name="Weissenberger G."/>
            <person name="Zhu Y."/>
            <person name="Hemphill L."/>
            <person name="Shang Y."/>
            <person name="Youmans B."/>
            <person name="Ayvaz T."/>
            <person name="Ross M."/>
            <person name="Santibanez J."/>
            <person name="Aqrawi P."/>
            <person name="Gross S."/>
            <person name="Joshi V."/>
            <person name="Fowler G."/>
            <person name="Nazareth L."/>
            <person name="Reid J."/>
            <person name="Worley K."/>
            <person name="Petrosino J."/>
            <person name="Highlander S."/>
            <person name="Gibbs R."/>
        </authorList>
    </citation>
    <scope>NUCLEOTIDE SEQUENCE [LARGE SCALE GENOMIC DNA]</scope>
    <source>
        <strain evidence="3">DSM 15272</strain>
    </source>
</reference>
<gene>
    <name evidence="3" type="ORF">HMPREF0063_11429</name>
</gene>
<dbReference type="RefSeq" id="WP_007078450.1">
    <property type="nucleotide sequence ID" value="NZ_CM001024.1"/>
</dbReference>
<dbReference type="Pfam" id="PF01425">
    <property type="entry name" value="Amidase"/>
    <property type="match status" value="2"/>
</dbReference>
<evidence type="ECO:0000259" key="2">
    <source>
        <dbReference type="Pfam" id="PF01425"/>
    </source>
</evidence>
<dbReference type="SUPFAM" id="SSF75304">
    <property type="entry name" value="Amidase signature (AS) enzymes"/>
    <property type="match status" value="1"/>
</dbReference>
<evidence type="ECO:0000313" key="4">
    <source>
        <dbReference type="Proteomes" id="UP000003111"/>
    </source>
</evidence>
<feature type="domain" description="Amidase" evidence="2">
    <location>
        <begin position="311"/>
        <end position="398"/>
    </location>
</feature>
<dbReference type="Gene3D" id="3.90.1300.10">
    <property type="entry name" value="Amidase signature (AS) domain"/>
    <property type="match status" value="1"/>
</dbReference>
<evidence type="ECO:0000313" key="3">
    <source>
        <dbReference type="EMBL" id="EFQ83766.1"/>
    </source>
</evidence>
<protein>
    <submittedName>
        <fullName evidence="3">Amidase</fullName>
    </submittedName>
</protein>
<feature type="domain" description="Amidase" evidence="2">
    <location>
        <begin position="48"/>
        <end position="267"/>
    </location>
</feature>
<dbReference type="AlphaFoldDB" id="E2SBM0"/>
<dbReference type="PANTHER" id="PTHR46310:SF7">
    <property type="entry name" value="AMIDASE 1"/>
    <property type="match status" value="1"/>
</dbReference>
<dbReference type="OrthoDB" id="182039at2"/>
<dbReference type="Proteomes" id="UP000003111">
    <property type="component" value="Unassembled WGS sequence"/>
</dbReference>
<evidence type="ECO:0000256" key="1">
    <source>
        <dbReference type="SAM" id="MobiDB-lite"/>
    </source>
</evidence>
<dbReference type="InterPro" id="IPR036928">
    <property type="entry name" value="AS_sf"/>
</dbReference>
<dbReference type="InterPro" id="IPR023631">
    <property type="entry name" value="Amidase_dom"/>
</dbReference>
<accession>E2SBM0</accession>
<comment type="caution">
    <text evidence="3">The sequence shown here is derived from an EMBL/GenBank/DDBJ whole genome shotgun (WGS) entry which is preliminary data.</text>
</comment>
<dbReference type="STRING" id="585531.HMPREF0063_11429"/>
<name>E2SBM0_9ACTN</name>
<dbReference type="HOGENOM" id="CLU_009600_0_3_11"/>
<keyword evidence="4" id="KW-1185">Reference proteome</keyword>
<dbReference type="eggNOG" id="COG0154">
    <property type="taxonomic scope" value="Bacteria"/>
</dbReference>
<feature type="region of interest" description="Disordered" evidence="1">
    <location>
        <begin position="1"/>
        <end position="26"/>
    </location>
</feature>
<proteinExistence type="predicted"/>
<organism evidence="3 4">
    <name type="scientific">Aeromicrobium marinum DSM 15272</name>
    <dbReference type="NCBI Taxonomy" id="585531"/>
    <lineage>
        <taxon>Bacteria</taxon>
        <taxon>Bacillati</taxon>
        <taxon>Actinomycetota</taxon>
        <taxon>Actinomycetes</taxon>
        <taxon>Propionibacteriales</taxon>
        <taxon>Nocardioidaceae</taxon>
        <taxon>Aeromicrobium</taxon>
    </lineage>
</organism>
<dbReference type="EMBL" id="ACLF03000004">
    <property type="protein sequence ID" value="EFQ83766.1"/>
    <property type="molecule type" value="Genomic_DNA"/>
</dbReference>